<evidence type="ECO:0000313" key="3">
    <source>
        <dbReference type="Proteomes" id="UP000294164"/>
    </source>
</evidence>
<accession>A0A4Q8MAA6</accession>
<dbReference type="EMBL" id="SHMG01000001">
    <property type="protein sequence ID" value="TAA46625.1"/>
    <property type="molecule type" value="Genomic_DNA"/>
</dbReference>
<dbReference type="Proteomes" id="UP000294164">
    <property type="component" value="Unassembled WGS sequence"/>
</dbReference>
<dbReference type="InterPro" id="IPR058099">
    <property type="entry name" value="T3SS_XAC0095_dom"/>
</dbReference>
<dbReference type="Pfam" id="PF26642">
    <property type="entry name" value="XAC0095_dom"/>
    <property type="match status" value="1"/>
</dbReference>
<sequence>MSYAQLDDEDGPGYFLPVEGQVRLARLSDHVRFLARLLAPRTQAEEDAAARGVRMGEVAFCLELLADQVGQVLEALSWPAQRPGGAADGLPDIDGDGATDAGGTAFRVTLAQIDRLNLLIETASAHARVVAVGDASGRAGHTLPEVGETLCATVDEVRALVGQVERQPLHGAASARVREEQAVYAVGPAAQADERGRMH</sequence>
<proteinExistence type="predicted"/>
<comment type="caution">
    <text evidence="2">The sequence shown here is derived from an EMBL/GenBank/DDBJ whole genome shotgun (WGS) entry which is preliminary data.</text>
</comment>
<feature type="domain" description="XAC0095-like" evidence="1">
    <location>
        <begin position="12"/>
        <end position="78"/>
    </location>
</feature>
<dbReference type="AlphaFoldDB" id="A0A4Q8MAA6"/>
<evidence type="ECO:0000313" key="2">
    <source>
        <dbReference type="EMBL" id="TAA46625.1"/>
    </source>
</evidence>
<protein>
    <recommendedName>
        <fullName evidence="1">XAC0095-like domain-containing protein</fullName>
    </recommendedName>
</protein>
<name>A0A4Q8MAA6_9GAMM</name>
<gene>
    <name evidence="2" type="ORF">EA655_02855</name>
</gene>
<dbReference type="OrthoDB" id="5948193at2"/>
<organism evidence="2 3">
    <name type="scientific">Pseudoxanthomonas winnipegensis</name>
    <dbReference type="NCBI Taxonomy" id="2480810"/>
    <lineage>
        <taxon>Bacteria</taxon>
        <taxon>Pseudomonadati</taxon>
        <taxon>Pseudomonadota</taxon>
        <taxon>Gammaproteobacteria</taxon>
        <taxon>Lysobacterales</taxon>
        <taxon>Lysobacteraceae</taxon>
        <taxon>Pseudoxanthomonas</taxon>
    </lineage>
</organism>
<dbReference type="NCBIfam" id="NF047335">
    <property type="entry name" value="T3SS_XAC0095"/>
    <property type="match status" value="1"/>
</dbReference>
<dbReference type="RefSeq" id="WP_130533370.1">
    <property type="nucleotide sequence ID" value="NZ_SHMG01000001.1"/>
</dbReference>
<evidence type="ECO:0000259" key="1">
    <source>
        <dbReference type="Pfam" id="PF26642"/>
    </source>
</evidence>
<reference evidence="2 3" key="1">
    <citation type="submission" date="2019-02" db="EMBL/GenBank/DDBJ databases">
        <title>WGS of Pseudoxanthomonas species novum from clinical isolates.</title>
        <authorList>
            <person name="Bernier A.-M."/>
            <person name="Bernard K."/>
            <person name="Vachon A."/>
        </authorList>
    </citation>
    <scope>NUCLEOTIDE SEQUENCE [LARGE SCALE GENOMIC DNA]</scope>
    <source>
        <strain evidence="2 3">NML130969</strain>
    </source>
</reference>